<organism evidence="7 8">
    <name type="scientific">Acuticoccus mangrovi</name>
    <dbReference type="NCBI Taxonomy" id="2796142"/>
    <lineage>
        <taxon>Bacteria</taxon>
        <taxon>Pseudomonadati</taxon>
        <taxon>Pseudomonadota</taxon>
        <taxon>Alphaproteobacteria</taxon>
        <taxon>Hyphomicrobiales</taxon>
        <taxon>Amorphaceae</taxon>
        <taxon>Acuticoccus</taxon>
    </lineage>
</organism>
<reference evidence="7" key="1">
    <citation type="submission" date="2020-12" db="EMBL/GenBank/DDBJ databases">
        <title>Bacterial taxonomy.</title>
        <authorList>
            <person name="Pan X."/>
        </authorList>
    </citation>
    <scope>NUCLEOTIDE SEQUENCE</scope>
    <source>
        <strain evidence="7">B2012</strain>
    </source>
</reference>
<feature type="domain" description="FAD/NAD(P)-binding" evidence="5">
    <location>
        <begin position="5"/>
        <end position="290"/>
    </location>
</feature>
<dbReference type="SUPFAM" id="SSF51905">
    <property type="entry name" value="FAD/NAD(P)-binding domain"/>
    <property type="match status" value="1"/>
</dbReference>
<protein>
    <submittedName>
        <fullName evidence="7">FAD-dependent oxidoreductase</fullName>
    </submittedName>
</protein>
<keyword evidence="8" id="KW-1185">Reference proteome</keyword>
<comment type="caution">
    <text evidence="7">The sequence shown here is derived from an EMBL/GenBank/DDBJ whole genome shotgun (WGS) entry which is preliminary data.</text>
</comment>
<dbReference type="Gene3D" id="3.50.50.60">
    <property type="entry name" value="FAD/NAD(P)-binding domain"/>
    <property type="match status" value="2"/>
</dbReference>
<dbReference type="InterPro" id="IPR028202">
    <property type="entry name" value="Reductase_C"/>
</dbReference>
<dbReference type="Pfam" id="PF07992">
    <property type="entry name" value="Pyr_redox_2"/>
    <property type="match status" value="1"/>
</dbReference>
<evidence type="ECO:0000256" key="3">
    <source>
        <dbReference type="ARBA" id="ARBA00022827"/>
    </source>
</evidence>
<evidence type="ECO:0000256" key="2">
    <source>
        <dbReference type="ARBA" id="ARBA00022630"/>
    </source>
</evidence>
<gene>
    <name evidence="7" type="ORF">JCR33_09100</name>
</gene>
<dbReference type="InterPro" id="IPR016156">
    <property type="entry name" value="FAD/NAD-linked_Rdtase_dimer_sf"/>
</dbReference>
<accession>A0A934MHA1</accession>
<keyword evidence="4" id="KW-0560">Oxidoreductase</keyword>
<dbReference type="Proteomes" id="UP000609531">
    <property type="component" value="Unassembled WGS sequence"/>
</dbReference>
<dbReference type="AlphaFoldDB" id="A0A934MHA1"/>
<dbReference type="Pfam" id="PF14759">
    <property type="entry name" value="Reductase_C"/>
    <property type="match status" value="1"/>
</dbReference>
<dbReference type="PRINTS" id="PR00469">
    <property type="entry name" value="PNDRDTASEII"/>
</dbReference>
<dbReference type="PANTHER" id="PTHR43557">
    <property type="entry name" value="APOPTOSIS-INDUCING FACTOR 1"/>
    <property type="match status" value="1"/>
</dbReference>
<evidence type="ECO:0000313" key="7">
    <source>
        <dbReference type="EMBL" id="MBJ3775841.1"/>
    </source>
</evidence>
<dbReference type="EMBL" id="JAEKJA010000006">
    <property type="protein sequence ID" value="MBJ3775841.1"/>
    <property type="molecule type" value="Genomic_DNA"/>
</dbReference>
<dbReference type="RefSeq" id="WP_198881736.1">
    <property type="nucleotide sequence ID" value="NZ_JAEKJA010000006.1"/>
</dbReference>
<evidence type="ECO:0000256" key="4">
    <source>
        <dbReference type="ARBA" id="ARBA00023002"/>
    </source>
</evidence>
<keyword evidence="3" id="KW-0274">FAD</keyword>
<dbReference type="PRINTS" id="PR00368">
    <property type="entry name" value="FADPNR"/>
</dbReference>
<name>A0A934MHA1_9HYPH</name>
<sequence>MNEEHVAIVGAGQAGGRVAVELRRRGFDGAITIFGAEPYAPYERPALSKTYLTGEVAAPVDVYDDWAGLGVTLAVDTEVGAIDLPGRRVLAGARAHDFDHLVIATGGVARTLAVSGPTILTLRTRADADRLRGLLVPGATALVVGGGVVGMEVASSLTASGMTVVVVEAAPRLMGRALPAEPVAQLTERHRDNGVDIRLGARLEELVATADGVVARLADGTRIDAAFALCGVGMTPADGLAAAAGLTVDDGVVVEPVTQSVGAERVYAVGDVARPAGARRIESWAHANESAARAAAAILRRPPPAPVPAWFWTDQAGVNVQAVGRFEADRVVARPEGDGTVWLYLKDGRLVGAVTLAASSQMGALRRAVGASVGTVPLDDADRPLRSLLKALR</sequence>
<comment type="cofactor">
    <cofactor evidence="1">
        <name>FAD</name>
        <dbReference type="ChEBI" id="CHEBI:57692"/>
    </cofactor>
</comment>
<dbReference type="GO" id="GO:0016651">
    <property type="term" value="F:oxidoreductase activity, acting on NAD(P)H"/>
    <property type="evidence" value="ECO:0007669"/>
    <property type="project" value="TreeGrafter"/>
</dbReference>
<dbReference type="InterPro" id="IPR036188">
    <property type="entry name" value="FAD/NAD-bd_sf"/>
</dbReference>
<evidence type="ECO:0000259" key="6">
    <source>
        <dbReference type="Pfam" id="PF14759"/>
    </source>
</evidence>
<evidence type="ECO:0000313" key="8">
    <source>
        <dbReference type="Proteomes" id="UP000609531"/>
    </source>
</evidence>
<dbReference type="SUPFAM" id="SSF55424">
    <property type="entry name" value="FAD/NAD-linked reductases, dimerisation (C-terminal) domain"/>
    <property type="match status" value="1"/>
</dbReference>
<proteinExistence type="predicted"/>
<keyword evidence="2" id="KW-0285">Flavoprotein</keyword>
<dbReference type="GO" id="GO:0005737">
    <property type="term" value="C:cytoplasm"/>
    <property type="evidence" value="ECO:0007669"/>
    <property type="project" value="TreeGrafter"/>
</dbReference>
<evidence type="ECO:0000256" key="1">
    <source>
        <dbReference type="ARBA" id="ARBA00001974"/>
    </source>
</evidence>
<dbReference type="InterPro" id="IPR023753">
    <property type="entry name" value="FAD/NAD-binding_dom"/>
</dbReference>
<dbReference type="PANTHER" id="PTHR43557:SF2">
    <property type="entry name" value="RIESKE DOMAIN-CONTAINING PROTEIN-RELATED"/>
    <property type="match status" value="1"/>
</dbReference>
<evidence type="ECO:0000259" key="5">
    <source>
        <dbReference type="Pfam" id="PF07992"/>
    </source>
</evidence>
<dbReference type="Gene3D" id="3.30.390.30">
    <property type="match status" value="1"/>
</dbReference>
<feature type="domain" description="Reductase C-terminal" evidence="6">
    <location>
        <begin position="310"/>
        <end position="389"/>
    </location>
</feature>
<dbReference type="InterPro" id="IPR050446">
    <property type="entry name" value="FAD-oxidoreductase/Apoptosis"/>
</dbReference>